<keyword evidence="5" id="KW-1185">Reference proteome</keyword>
<feature type="region of interest" description="Disordered" evidence="1">
    <location>
        <begin position="259"/>
        <end position="308"/>
    </location>
</feature>
<reference evidence="4 5" key="1">
    <citation type="submission" date="2015-04" db="EMBL/GenBank/DDBJ databases">
        <title>Complete genome sequence of Schizopora paradoxa KUC8140, a cosmopolitan wood degrader in East Asia.</title>
        <authorList>
            <consortium name="DOE Joint Genome Institute"/>
            <person name="Min B."/>
            <person name="Park H."/>
            <person name="Jang Y."/>
            <person name="Kim J.-J."/>
            <person name="Kim K.H."/>
            <person name="Pangilinan J."/>
            <person name="Lipzen A."/>
            <person name="Riley R."/>
            <person name="Grigoriev I.V."/>
            <person name="Spatafora J.W."/>
            <person name="Choi I.-G."/>
        </authorList>
    </citation>
    <scope>NUCLEOTIDE SEQUENCE [LARGE SCALE GENOMIC DNA]</scope>
    <source>
        <strain evidence="4 5">KUC8140</strain>
    </source>
</reference>
<organism evidence="4 5">
    <name type="scientific">Schizopora paradoxa</name>
    <dbReference type="NCBI Taxonomy" id="27342"/>
    <lineage>
        <taxon>Eukaryota</taxon>
        <taxon>Fungi</taxon>
        <taxon>Dikarya</taxon>
        <taxon>Basidiomycota</taxon>
        <taxon>Agaricomycotina</taxon>
        <taxon>Agaricomycetes</taxon>
        <taxon>Hymenochaetales</taxon>
        <taxon>Schizoporaceae</taxon>
        <taxon>Schizopora</taxon>
    </lineage>
</organism>
<evidence type="ECO:0000256" key="1">
    <source>
        <dbReference type="SAM" id="MobiDB-lite"/>
    </source>
</evidence>
<evidence type="ECO:0000313" key="5">
    <source>
        <dbReference type="Proteomes" id="UP000053477"/>
    </source>
</evidence>
<feature type="transmembrane region" description="Helical" evidence="2">
    <location>
        <begin position="47"/>
        <end position="67"/>
    </location>
</feature>
<sequence length="308" mass="34255">MSLQFLIDAAEDLQIFRYTLVATTFLVSYEHIVNFDNEVRFLWRRGFTFAGVLLFLCRYLTLLAVYFAMYNHVWTTNVTHSNCVHLITGNTLLVWFQFCLTNLILLVRAYAVWGGSRRILVLLAFAWIAGIGGTSITVVKYIKSAVPVGIKYGGGGCVYTIGDNSVKYSIIDHTFNDLMSLGLLLYKSVHHARAMKSQIPIRRRDGRPTANLLTVMAQDGIIYFVLNLAVSVANFVVIEKASIYVTLCSVRKAHCNASSAASSSSISTPSANPSRAQHPTQPSTPQPRHYNSAPAHLPPPPQSNHHRH</sequence>
<feature type="transmembrane region" description="Helical" evidence="2">
    <location>
        <begin position="221"/>
        <end position="238"/>
    </location>
</feature>
<feature type="transmembrane region" description="Helical" evidence="2">
    <location>
        <begin position="119"/>
        <end position="142"/>
    </location>
</feature>
<gene>
    <name evidence="4" type="ORF">SCHPADRAFT_678931</name>
</gene>
<protein>
    <recommendedName>
        <fullName evidence="3">DUF6533 domain-containing protein</fullName>
    </recommendedName>
</protein>
<dbReference type="InParanoid" id="A0A0H2RB97"/>
<dbReference type="OrthoDB" id="3350812at2759"/>
<dbReference type="Pfam" id="PF20151">
    <property type="entry name" value="DUF6533"/>
    <property type="match status" value="1"/>
</dbReference>
<dbReference type="InterPro" id="IPR045340">
    <property type="entry name" value="DUF6533"/>
</dbReference>
<accession>A0A0H2RB97</accession>
<proteinExistence type="predicted"/>
<evidence type="ECO:0000259" key="3">
    <source>
        <dbReference type="Pfam" id="PF20151"/>
    </source>
</evidence>
<feature type="transmembrane region" description="Helical" evidence="2">
    <location>
        <begin position="87"/>
        <end position="107"/>
    </location>
</feature>
<feature type="domain" description="DUF6533" evidence="3">
    <location>
        <begin position="18"/>
        <end position="63"/>
    </location>
</feature>
<dbReference type="AlphaFoldDB" id="A0A0H2RB97"/>
<feature type="transmembrane region" description="Helical" evidence="2">
    <location>
        <begin position="15"/>
        <end position="35"/>
    </location>
</feature>
<evidence type="ECO:0000256" key="2">
    <source>
        <dbReference type="SAM" id="Phobius"/>
    </source>
</evidence>
<evidence type="ECO:0000313" key="4">
    <source>
        <dbReference type="EMBL" id="KLO06773.1"/>
    </source>
</evidence>
<keyword evidence="2" id="KW-1133">Transmembrane helix</keyword>
<keyword evidence="2" id="KW-0812">Transmembrane</keyword>
<dbReference type="Proteomes" id="UP000053477">
    <property type="component" value="Unassembled WGS sequence"/>
</dbReference>
<keyword evidence="2" id="KW-0472">Membrane</keyword>
<feature type="compositionally biased region" description="Low complexity" evidence="1">
    <location>
        <begin position="259"/>
        <end position="274"/>
    </location>
</feature>
<dbReference type="EMBL" id="KQ086182">
    <property type="protein sequence ID" value="KLO06773.1"/>
    <property type="molecule type" value="Genomic_DNA"/>
</dbReference>
<name>A0A0H2RB97_9AGAM</name>